<feature type="domain" description="Ferric oxidoreductase" evidence="8">
    <location>
        <begin position="53"/>
        <end position="166"/>
    </location>
</feature>
<dbReference type="InterPro" id="IPR022837">
    <property type="entry name" value="MsrQ-like"/>
</dbReference>
<evidence type="ECO:0000313" key="10">
    <source>
        <dbReference type="Proteomes" id="UP000515292"/>
    </source>
</evidence>
<dbReference type="InterPro" id="IPR013130">
    <property type="entry name" value="Fe3_Rdtase_TM_dom"/>
</dbReference>
<keyword evidence="7" id="KW-0285">Flavoprotein</keyword>
<sequence length="207" mass="23317">MVLTATKLTRPALHLLAALPLLWLAVSWVNLLFIDQTSLALSAEPVAFSQNFTGLWAFRLLLLSLAATPARVWLGWRQPLLYRRMLGLWAFAYALVHFLLYWLLDLQLAFGALAADIAKRPFILLGMVGFLALLPLAATSTRAAIKRLGGRPWQALHRAVYLAGIAVAVHFILRVKGFQWEPWIYAAILVLLLLSRVKFLQPRRRAL</sequence>
<dbReference type="PANTHER" id="PTHR36964">
    <property type="entry name" value="PROTEIN-METHIONINE-SULFOXIDE REDUCTASE HEME-BINDING SUBUNIT MSRQ"/>
    <property type="match status" value="1"/>
</dbReference>
<gene>
    <name evidence="7" type="primary">msrQ</name>
    <name evidence="9" type="ORF">H3309_01105</name>
</gene>
<keyword evidence="4 7" id="KW-1133">Transmembrane helix</keyword>
<keyword evidence="2 7" id="KW-0813">Transport</keyword>
<comment type="cofactor">
    <cofactor evidence="7">
        <name>FMN</name>
        <dbReference type="ChEBI" id="CHEBI:58210"/>
    </cofactor>
    <text evidence="7">Binds 1 FMN per subunit.</text>
</comment>
<name>A0A7G5IIF0_9SPHN</name>
<keyword evidence="6 7" id="KW-0472">Membrane</keyword>
<feature type="transmembrane region" description="Helical" evidence="7">
    <location>
        <begin position="120"/>
        <end position="138"/>
    </location>
</feature>
<dbReference type="AlphaFoldDB" id="A0A7G5IIF0"/>
<feature type="transmembrane region" description="Helical" evidence="7">
    <location>
        <begin position="12"/>
        <end position="34"/>
    </location>
</feature>
<evidence type="ECO:0000256" key="4">
    <source>
        <dbReference type="ARBA" id="ARBA00022989"/>
    </source>
</evidence>
<reference evidence="9 10" key="1">
    <citation type="submission" date="2020-07" db="EMBL/GenBank/DDBJ databases">
        <title>Complete genome sequence for Sandaracinobacter sp. M6.</title>
        <authorList>
            <person name="Tang Y."/>
            <person name="Liu Q."/>
            <person name="Guo Z."/>
            <person name="Lei P."/>
            <person name="Huang B."/>
        </authorList>
    </citation>
    <scope>NUCLEOTIDE SEQUENCE [LARGE SCALE GENOMIC DNA]</scope>
    <source>
        <strain evidence="9 10">M6</strain>
    </source>
</reference>
<feature type="transmembrane region" description="Helical" evidence="7">
    <location>
        <begin position="54"/>
        <end position="74"/>
    </location>
</feature>
<comment type="subcellular location">
    <subcellularLocation>
        <location evidence="7">Cell membrane</location>
        <topology evidence="7">Multi-pass membrane protein</topology>
    </subcellularLocation>
    <subcellularLocation>
        <location evidence="1">Membrane</location>
        <topology evidence="1">Multi-pass membrane protein</topology>
    </subcellularLocation>
</comment>
<dbReference type="Pfam" id="PF01794">
    <property type="entry name" value="Ferric_reduct"/>
    <property type="match status" value="1"/>
</dbReference>
<dbReference type="GO" id="GO:0016679">
    <property type="term" value="F:oxidoreductase activity, acting on diphenols and related substances as donors"/>
    <property type="evidence" value="ECO:0007669"/>
    <property type="project" value="TreeGrafter"/>
</dbReference>
<feature type="transmembrane region" description="Helical" evidence="7">
    <location>
        <begin position="86"/>
        <end position="104"/>
    </location>
</feature>
<evidence type="ECO:0000256" key="1">
    <source>
        <dbReference type="ARBA" id="ARBA00004141"/>
    </source>
</evidence>
<keyword evidence="10" id="KW-1185">Reference proteome</keyword>
<comment type="cofactor">
    <cofactor evidence="7">
        <name>heme b</name>
        <dbReference type="ChEBI" id="CHEBI:60344"/>
    </cofactor>
    <text evidence="7">Binds 1 heme b (iron(II)-protoporphyrin IX) group per subunit.</text>
</comment>
<evidence type="ECO:0000256" key="5">
    <source>
        <dbReference type="ARBA" id="ARBA00023004"/>
    </source>
</evidence>
<proteinExistence type="inferred from homology"/>
<keyword evidence="5 7" id="KW-0408">Iron</keyword>
<keyword evidence="7" id="KW-0249">Electron transport</keyword>
<organism evidence="9 10">
    <name type="scientific">Sandaracinobacteroides saxicola</name>
    <dbReference type="NCBI Taxonomy" id="2759707"/>
    <lineage>
        <taxon>Bacteria</taxon>
        <taxon>Pseudomonadati</taxon>
        <taxon>Pseudomonadota</taxon>
        <taxon>Alphaproteobacteria</taxon>
        <taxon>Sphingomonadales</taxon>
        <taxon>Sphingosinicellaceae</taxon>
        <taxon>Sandaracinobacteroides</taxon>
    </lineage>
</organism>
<accession>A0A7G5IIF0</accession>
<dbReference type="RefSeq" id="WP_182296725.1">
    <property type="nucleotide sequence ID" value="NZ_CP059851.1"/>
</dbReference>
<keyword evidence="7" id="KW-1003">Cell membrane</keyword>
<keyword evidence="3 7" id="KW-0812">Transmembrane</keyword>
<dbReference type="Proteomes" id="UP000515292">
    <property type="component" value="Chromosome"/>
</dbReference>
<evidence type="ECO:0000256" key="7">
    <source>
        <dbReference type="HAMAP-Rule" id="MF_01207"/>
    </source>
</evidence>
<evidence type="ECO:0000256" key="3">
    <source>
        <dbReference type="ARBA" id="ARBA00022692"/>
    </source>
</evidence>
<dbReference type="GO" id="GO:0020037">
    <property type="term" value="F:heme binding"/>
    <property type="evidence" value="ECO:0007669"/>
    <property type="project" value="UniProtKB-UniRule"/>
</dbReference>
<evidence type="ECO:0000313" key="9">
    <source>
        <dbReference type="EMBL" id="QMW23142.1"/>
    </source>
</evidence>
<dbReference type="GO" id="GO:0009055">
    <property type="term" value="F:electron transfer activity"/>
    <property type="evidence" value="ECO:0007669"/>
    <property type="project" value="UniProtKB-UniRule"/>
</dbReference>
<evidence type="ECO:0000256" key="6">
    <source>
        <dbReference type="ARBA" id="ARBA00023136"/>
    </source>
</evidence>
<comment type="similarity">
    <text evidence="7">Belongs to the MsrQ family.</text>
</comment>
<dbReference type="GO" id="GO:0005886">
    <property type="term" value="C:plasma membrane"/>
    <property type="evidence" value="ECO:0007669"/>
    <property type="project" value="UniProtKB-SubCell"/>
</dbReference>
<dbReference type="EMBL" id="CP059851">
    <property type="protein sequence ID" value="QMW23142.1"/>
    <property type="molecule type" value="Genomic_DNA"/>
</dbReference>
<dbReference type="GO" id="GO:0046872">
    <property type="term" value="F:metal ion binding"/>
    <property type="evidence" value="ECO:0007669"/>
    <property type="project" value="UniProtKB-KW"/>
</dbReference>
<dbReference type="HAMAP" id="MF_01207">
    <property type="entry name" value="MsrQ"/>
    <property type="match status" value="1"/>
</dbReference>
<keyword evidence="7" id="KW-0349">Heme</keyword>
<evidence type="ECO:0000256" key="2">
    <source>
        <dbReference type="ARBA" id="ARBA00022448"/>
    </source>
</evidence>
<comment type="function">
    <text evidence="7">Part of the MsrPQ system that repairs oxidized periplasmic proteins containing methionine sulfoxide residues (Met-O), using respiratory chain electrons. Thus protects these proteins from oxidative-stress damage caused by reactive species of oxygen and chlorine generated by the host defense mechanisms. MsrPQ is essential for the maintenance of envelope integrity under bleach stress, rescuing a wide series of structurally unrelated periplasmic proteins from methionine oxidation. MsrQ provides electrons for reduction to the reductase catalytic subunit MsrP, using the quinone pool of the respiratory chain.</text>
</comment>
<dbReference type="GO" id="GO:0030091">
    <property type="term" value="P:protein repair"/>
    <property type="evidence" value="ECO:0007669"/>
    <property type="project" value="UniProtKB-UniRule"/>
</dbReference>
<dbReference type="KEGG" id="sand:H3309_01105"/>
<comment type="subunit">
    <text evidence="7">Heterodimer of a catalytic subunit (MsrP) and a heme-binding subunit (MsrQ).</text>
</comment>
<keyword evidence="7" id="KW-0479">Metal-binding</keyword>
<evidence type="ECO:0000259" key="8">
    <source>
        <dbReference type="Pfam" id="PF01794"/>
    </source>
</evidence>
<dbReference type="GO" id="GO:0010181">
    <property type="term" value="F:FMN binding"/>
    <property type="evidence" value="ECO:0007669"/>
    <property type="project" value="UniProtKB-UniRule"/>
</dbReference>
<dbReference type="PANTHER" id="PTHR36964:SF1">
    <property type="entry name" value="PROTEIN-METHIONINE-SULFOXIDE REDUCTASE HEME-BINDING SUBUNIT MSRQ"/>
    <property type="match status" value="1"/>
</dbReference>
<protein>
    <recommendedName>
        <fullName evidence="7">Protein-methionine-sulfoxide reductase heme-binding subunit MsrQ</fullName>
    </recommendedName>
    <alternativeName>
        <fullName evidence="7">Flavocytochrome MsrQ</fullName>
    </alternativeName>
</protein>
<keyword evidence="7" id="KW-0288">FMN</keyword>
<feature type="transmembrane region" description="Helical" evidence="7">
    <location>
        <begin position="183"/>
        <end position="200"/>
    </location>
</feature>
<feature type="transmembrane region" description="Helical" evidence="7">
    <location>
        <begin position="159"/>
        <end position="177"/>
    </location>
</feature>